<evidence type="ECO:0000313" key="2">
    <source>
        <dbReference type="Proteomes" id="UP000789508"/>
    </source>
</evidence>
<accession>A0A9N9H8T5</accession>
<proteinExistence type="predicted"/>
<dbReference type="AlphaFoldDB" id="A0A9N9H8T5"/>
<dbReference type="EMBL" id="CAJVPS010011563">
    <property type="protein sequence ID" value="CAG8665586.1"/>
    <property type="molecule type" value="Genomic_DNA"/>
</dbReference>
<organism evidence="1 2">
    <name type="scientific">Ambispora leptoticha</name>
    <dbReference type="NCBI Taxonomy" id="144679"/>
    <lineage>
        <taxon>Eukaryota</taxon>
        <taxon>Fungi</taxon>
        <taxon>Fungi incertae sedis</taxon>
        <taxon>Mucoromycota</taxon>
        <taxon>Glomeromycotina</taxon>
        <taxon>Glomeromycetes</taxon>
        <taxon>Archaeosporales</taxon>
        <taxon>Ambisporaceae</taxon>
        <taxon>Ambispora</taxon>
    </lineage>
</organism>
<protein>
    <submittedName>
        <fullName evidence="1">7073_t:CDS:1</fullName>
    </submittedName>
</protein>
<comment type="caution">
    <text evidence="1">The sequence shown here is derived from an EMBL/GenBank/DDBJ whole genome shotgun (WGS) entry which is preliminary data.</text>
</comment>
<reference evidence="1" key="1">
    <citation type="submission" date="2021-06" db="EMBL/GenBank/DDBJ databases">
        <authorList>
            <person name="Kallberg Y."/>
            <person name="Tangrot J."/>
            <person name="Rosling A."/>
        </authorList>
    </citation>
    <scope>NUCLEOTIDE SEQUENCE</scope>
    <source>
        <strain evidence="1">FL130A</strain>
    </source>
</reference>
<feature type="non-terminal residue" evidence="1">
    <location>
        <position position="69"/>
    </location>
</feature>
<keyword evidence="2" id="KW-1185">Reference proteome</keyword>
<name>A0A9N9H8T5_9GLOM</name>
<sequence length="69" mass="7501">HANLEQKFIPKARSFVGLDETSPNGSQTSLSPSFHEANIRLMPQGPGLRIEGEKDGGPLAVRNLFTRKG</sequence>
<dbReference type="Proteomes" id="UP000789508">
    <property type="component" value="Unassembled WGS sequence"/>
</dbReference>
<gene>
    <name evidence="1" type="ORF">ALEPTO_LOCUS10445</name>
</gene>
<evidence type="ECO:0000313" key="1">
    <source>
        <dbReference type="EMBL" id="CAG8665586.1"/>
    </source>
</evidence>